<dbReference type="STRING" id="203124.Tery_0407"/>
<dbReference type="Pfam" id="PF00565">
    <property type="entry name" value="SNase"/>
    <property type="match status" value="1"/>
</dbReference>
<dbReference type="PROSITE" id="PS50830">
    <property type="entry name" value="TNASE_3"/>
    <property type="match status" value="1"/>
</dbReference>
<dbReference type="RefSeq" id="WP_011610268.1">
    <property type="nucleotide sequence ID" value="NC_008312.1"/>
</dbReference>
<dbReference type="InterPro" id="IPR035437">
    <property type="entry name" value="SNase_OB-fold_sf"/>
</dbReference>
<dbReference type="OrthoDB" id="4376109at2"/>
<dbReference type="HOGENOM" id="CLU_933321_0_0_3"/>
<dbReference type="SMART" id="SM00318">
    <property type="entry name" value="SNc"/>
    <property type="match status" value="1"/>
</dbReference>
<dbReference type="eggNOG" id="COG1525">
    <property type="taxonomic scope" value="Bacteria"/>
</dbReference>
<protein>
    <submittedName>
        <fullName evidence="2">Nuclease (SNase-like)</fullName>
    </submittedName>
</protein>
<dbReference type="AlphaFoldDB" id="Q119F2"/>
<reference evidence="2" key="1">
    <citation type="submission" date="2006-06" db="EMBL/GenBank/DDBJ databases">
        <title>Complete sequence of Trichodesmium erythraeum IMS101.</title>
        <authorList>
            <consortium name="US DOE Joint Genome Institute"/>
            <person name="Copeland A."/>
            <person name="Lucas S."/>
            <person name="Lapidus A."/>
            <person name="Barry K."/>
            <person name="Detter J.C."/>
            <person name="Glavina del Rio T."/>
            <person name="Hammon N."/>
            <person name="Israni S."/>
            <person name="Dalin E."/>
            <person name="Tice H."/>
            <person name="Pitluck S."/>
            <person name="Kiss H."/>
            <person name="Munk A.C."/>
            <person name="Brettin T."/>
            <person name="Bruce D."/>
            <person name="Han C."/>
            <person name="Tapia R."/>
            <person name="Gilna P."/>
            <person name="Schmutz J."/>
            <person name="Larimer F."/>
            <person name="Land M."/>
            <person name="Hauser L."/>
            <person name="Kyrpides N."/>
            <person name="Kim E."/>
            <person name="Richardson P."/>
        </authorList>
    </citation>
    <scope>NUCLEOTIDE SEQUENCE [LARGE SCALE GENOMIC DNA]</scope>
    <source>
        <strain evidence="2">IMS101</strain>
    </source>
</reference>
<dbReference type="Gene3D" id="2.40.50.90">
    <property type="match status" value="1"/>
</dbReference>
<dbReference type="KEGG" id="ter:Tery_0407"/>
<dbReference type="EMBL" id="CP000393">
    <property type="protein sequence ID" value="ABG49872.1"/>
    <property type="molecule type" value="Genomic_DNA"/>
</dbReference>
<evidence type="ECO:0000259" key="1">
    <source>
        <dbReference type="PROSITE" id="PS50830"/>
    </source>
</evidence>
<sequence length="308" mass="35594">MKSEILTLEKKGTKIKNIQVTKVVDGDTIKVLLNNKREFIRLDYVDAEESYSEYSKPVTEIGKQAAEMAIQYFTSPNGELAEVDIEFDTDEPTENCLEKYRDHQGRLIAYVHKNGENFNVKLIKEGWSPYFIKYGYSRLYHQEMMVAETEAQANSLGVWSSQINKGKRKRNYNLLVPWWTLRASIIENYRSYGIAAGVLEVRLDFPKILAAAKIGEYITVFFDLQNGVSKWLDNGALIYDGTKDHRLKLWIPDTNSREMKPLLQLLKNRYFGLSRGYVYISGQVNMYRDKPEIILSDIKQLSDFPPTA</sequence>
<dbReference type="SUPFAM" id="SSF50199">
    <property type="entry name" value="Staphylococcal nuclease"/>
    <property type="match status" value="1"/>
</dbReference>
<evidence type="ECO:0000313" key="2">
    <source>
        <dbReference type="EMBL" id="ABG49872.1"/>
    </source>
</evidence>
<feature type="domain" description="TNase-like" evidence="1">
    <location>
        <begin position="14"/>
        <end position="161"/>
    </location>
</feature>
<dbReference type="InterPro" id="IPR016071">
    <property type="entry name" value="Staphylococal_nuclease_OB-fold"/>
</dbReference>
<proteinExistence type="predicted"/>
<organism evidence="2">
    <name type="scientific">Trichodesmium erythraeum (strain IMS101)</name>
    <dbReference type="NCBI Taxonomy" id="203124"/>
    <lineage>
        <taxon>Bacteria</taxon>
        <taxon>Bacillati</taxon>
        <taxon>Cyanobacteriota</taxon>
        <taxon>Cyanophyceae</taxon>
        <taxon>Oscillatoriophycideae</taxon>
        <taxon>Oscillatoriales</taxon>
        <taxon>Microcoleaceae</taxon>
        <taxon>Trichodesmium</taxon>
    </lineage>
</organism>
<accession>Q119F2</accession>
<name>Q119F2_TRIEI</name>
<gene>
    <name evidence="2" type="ordered locus">Tery_0407</name>
</gene>